<sequence>MIKPCQLQPIQKNKFKLEKIKQQPKLPKLIKLRLIQSREVSPCVILKNNDYHSLIFYNQASSQNASNNNFKLFYGVGYILDLKKHFNKVINVLKQLVHKERVSEKLEYIYENQSNKIRQLDFFNFAFKLGQALEQEIERIFDNYIMRSLDQENKIFNAMQFQSDIYLPLVNDYIKKSCNSYLNLNSKLRIRQEECRTIWMIDIPVRK</sequence>
<evidence type="ECO:0000313" key="2">
    <source>
        <dbReference type="Proteomes" id="UP000683925"/>
    </source>
</evidence>
<keyword evidence="2" id="KW-1185">Reference proteome</keyword>
<dbReference type="EMBL" id="CAJJDP010000094">
    <property type="protein sequence ID" value="CAD8189460.1"/>
    <property type="molecule type" value="Genomic_DNA"/>
</dbReference>
<proteinExistence type="predicted"/>
<reference evidence="1" key="1">
    <citation type="submission" date="2021-01" db="EMBL/GenBank/DDBJ databases">
        <authorList>
            <consortium name="Genoscope - CEA"/>
            <person name="William W."/>
        </authorList>
    </citation>
    <scope>NUCLEOTIDE SEQUENCE</scope>
</reference>
<dbReference type="AlphaFoldDB" id="A0A8S1WL80"/>
<evidence type="ECO:0000313" key="1">
    <source>
        <dbReference type="EMBL" id="CAD8189460.1"/>
    </source>
</evidence>
<organism evidence="1 2">
    <name type="scientific">Paramecium octaurelia</name>
    <dbReference type="NCBI Taxonomy" id="43137"/>
    <lineage>
        <taxon>Eukaryota</taxon>
        <taxon>Sar</taxon>
        <taxon>Alveolata</taxon>
        <taxon>Ciliophora</taxon>
        <taxon>Intramacronucleata</taxon>
        <taxon>Oligohymenophorea</taxon>
        <taxon>Peniculida</taxon>
        <taxon>Parameciidae</taxon>
        <taxon>Paramecium</taxon>
    </lineage>
</organism>
<dbReference type="Proteomes" id="UP000683925">
    <property type="component" value="Unassembled WGS sequence"/>
</dbReference>
<comment type="caution">
    <text evidence="1">The sequence shown here is derived from an EMBL/GenBank/DDBJ whole genome shotgun (WGS) entry which is preliminary data.</text>
</comment>
<name>A0A8S1WL80_PAROT</name>
<accession>A0A8S1WL80</accession>
<protein>
    <submittedName>
        <fullName evidence="1">Uncharacterized protein</fullName>
    </submittedName>
</protein>
<gene>
    <name evidence="1" type="ORF">POCTA_138.1.T0950068</name>
</gene>